<evidence type="ECO:0000256" key="1">
    <source>
        <dbReference type="SAM" id="MobiDB-lite"/>
    </source>
</evidence>
<dbReference type="AlphaFoldDB" id="A0A6A6UFW7"/>
<proteinExistence type="predicted"/>
<protein>
    <submittedName>
        <fullName evidence="2">Uncharacterized protein</fullName>
    </submittedName>
</protein>
<gene>
    <name evidence="2" type="ORF">BT63DRAFT_454520</name>
</gene>
<sequence>MSLPLTFDASSVQSPIQHNHPPTNRSPRMRLCSHSPPNLRIFQFACRLHAFLGPANSSGSCKESATLRTYVLPAFPNPLLERKKIHWELVKYFDDCLKEAGVAKPSNVEGAKEWADIWWFTKNLCQCDFLQPRVLEKVGVAERRDGVDEQVDRQLRVWGL</sequence>
<evidence type="ECO:0000313" key="3">
    <source>
        <dbReference type="Proteomes" id="UP000799302"/>
    </source>
</evidence>
<feature type="region of interest" description="Disordered" evidence="1">
    <location>
        <begin position="1"/>
        <end position="28"/>
    </location>
</feature>
<feature type="compositionally biased region" description="Polar residues" evidence="1">
    <location>
        <begin position="8"/>
        <end position="26"/>
    </location>
</feature>
<dbReference type="Proteomes" id="UP000799302">
    <property type="component" value="Unassembled WGS sequence"/>
</dbReference>
<accession>A0A6A6UFW7</accession>
<organism evidence="2 3">
    <name type="scientific">Microthyrium microscopicum</name>
    <dbReference type="NCBI Taxonomy" id="703497"/>
    <lineage>
        <taxon>Eukaryota</taxon>
        <taxon>Fungi</taxon>
        <taxon>Dikarya</taxon>
        <taxon>Ascomycota</taxon>
        <taxon>Pezizomycotina</taxon>
        <taxon>Dothideomycetes</taxon>
        <taxon>Dothideomycetes incertae sedis</taxon>
        <taxon>Microthyriales</taxon>
        <taxon>Microthyriaceae</taxon>
        <taxon>Microthyrium</taxon>
    </lineage>
</organism>
<name>A0A6A6UFW7_9PEZI</name>
<reference evidence="2" key="1">
    <citation type="journal article" date="2020" name="Stud. Mycol.">
        <title>101 Dothideomycetes genomes: a test case for predicting lifestyles and emergence of pathogens.</title>
        <authorList>
            <person name="Haridas S."/>
            <person name="Albert R."/>
            <person name="Binder M."/>
            <person name="Bloem J."/>
            <person name="Labutti K."/>
            <person name="Salamov A."/>
            <person name="Andreopoulos B."/>
            <person name="Baker S."/>
            <person name="Barry K."/>
            <person name="Bills G."/>
            <person name="Bluhm B."/>
            <person name="Cannon C."/>
            <person name="Castanera R."/>
            <person name="Culley D."/>
            <person name="Daum C."/>
            <person name="Ezra D."/>
            <person name="Gonzalez J."/>
            <person name="Henrissat B."/>
            <person name="Kuo A."/>
            <person name="Liang C."/>
            <person name="Lipzen A."/>
            <person name="Lutzoni F."/>
            <person name="Magnuson J."/>
            <person name="Mondo S."/>
            <person name="Nolan M."/>
            <person name="Ohm R."/>
            <person name="Pangilinan J."/>
            <person name="Park H.-J."/>
            <person name="Ramirez L."/>
            <person name="Alfaro M."/>
            <person name="Sun H."/>
            <person name="Tritt A."/>
            <person name="Yoshinaga Y."/>
            <person name="Zwiers L.-H."/>
            <person name="Turgeon B."/>
            <person name="Goodwin S."/>
            <person name="Spatafora J."/>
            <person name="Crous P."/>
            <person name="Grigoriev I."/>
        </authorList>
    </citation>
    <scope>NUCLEOTIDE SEQUENCE</scope>
    <source>
        <strain evidence="2">CBS 115976</strain>
    </source>
</reference>
<dbReference type="EMBL" id="MU004234">
    <property type="protein sequence ID" value="KAF2670333.1"/>
    <property type="molecule type" value="Genomic_DNA"/>
</dbReference>
<evidence type="ECO:0000313" key="2">
    <source>
        <dbReference type="EMBL" id="KAF2670333.1"/>
    </source>
</evidence>
<keyword evidence="3" id="KW-1185">Reference proteome</keyword>